<dbReference type="Gene3D" id="2.30.40.10">
    <property type="entry name" value="Urease, subunit C, domain 1"/>
    <property type="match status" value="1"/>
</dbReference>
<dbReference type="Proteomes" id="UP000251186">
    <property type="component" value="Unassembled WGS sequence"/>
</dbReference>
<dbReference type="InterPro" id="IPR006680">
    <property type="entry name" value="Amidohydro-rel"/>
</dbReference>
<sequence length="441" mass="46161">MKRFGIALAALMASAVSAHAQQTPVATGVSTQPDTTFVEAGRLLADPSNGVVQRDKTLVIRGNQVVDVRDGFVGDASQGKVVDLRQAFVLPGLIDSHVHLTSQQNPNARLEEVTLSDADQAMVGARYARRTLMAGFTTVADLGASNQAIFALRNAVRNGDVPGPRIIAAGSSVSIHGGHADINGYREDVMHLLSSESICSGPEDCMRAVRTQVRAGADIIKITATGGVLSNTAAGLNQQFSDDELSAIVGSAHRMGRQVTAHAHGVDGINAFLRAGGDSIEHGTYLDDQSIRLFKSNGAWLIPTLLAGDFVARIASGPDNFFTPAQTAKALEAGPKMLDMARRAHEGGVKIAFGTDSGVSAHGDNAQEFALLVRAGLSPLEAIQAATVGAAEHLRIANEAGKIAEGMPADIVAVSGDPLTDVTELERMKFVMKSGVVYRAD</sequence>
<dbReference type="PANTHER" id="PTHR43135:SF3">
    <property type="entry name" value="ALPHA-D-RIBOSE 1-METHYLPHOSPHONATE 5-TRIPHOSPHATE DIPHOSPHATASE"/>
    <property type="match status" value="1"/>
</dbReference>
<proteinExistence type="predicted"/>
<evidence type="ECO:0000256" key="1">
    <source>
        <dbReference type="SAM" id="SignalP"/>
    </source>
</evidence>
<dbReference type="PANTHER" id="PTHR43135">
    <property type="entry name" value="ALPHA-D-RIBOSE 1-METHYLPHOSPHONATE 5-TRIPHOSPHATE DIPHOSPHATASE"/>
    <property type="match status" value="1"/>
</dbReference>
<dbReference type="SUPFAM" id="SSF51556">
    <property type="entry name" value="Metallo-dependent hydrolases"/>
    <property type="match status" value="1"/>
</dbReference>
<reference evidence="3 4" key="1">
    <citation type="submission" date="2018-06" db="EMBL/GenBank/DDBJ databases">
        <authorList>
            <consortium name="Pathogen Informatics"/>
            <person name="Doyle S."/>
        </authorList>
    </citation>
    <scope>NUCLEOTIDE SEQUENCE [LARGE SCALE GENOMIC DNA]</scope>
    <source>
        <strain evidence="3 4">NCTC11166</strain>
    </source>
</reference>
<feature type="domain" description="Amidohydrolase-related" evidence="2">
    <location>
        <begin position="88"/>
        <end position="436"/>
    </location>
</feature>
<evidence type="ECO:0000259" key="2">
    <source>
        <dbReference type="Pfam" id="PF01979"/>
    </source>
</evidence>
<dbReference type="CDD" id="cd01299">
    <property type="entry name" value="Met_dep_hydrolase_A"/>
    <property type="match status" value="1"/>
</dbReference>
<keyword evidence="1" id="KW-0732">Signal</keyword>
<name>A0A2X1B648_BREVE</name>
<dbReference type="SUPFAM" id="SSF51338">
    <property type="entry name" value="Composite domain of metallo-dependent hydrolases"/>
    <property type="match status" value="1"/>
</dbReference>
<dbReference type="EMBL" id="UAQP01000005">
    <property type="protein sequence ID" value="SPU52098.1"/>
    <property type="molecule type" value="Genomic_DNA"/>
</dbReference>
<feature type="chain" id="PRO_5015915531" evidence="1">
    <location>
        <begin position="21"/>
        <end position="441"/>
    </location>
</feature>
<evidence type="ECO:0000313" key="3">
    <source>
        <dbReference type="EMBL" id="SPU52098.1"/>
    </source>
</evidence>
<protein>
    <submittedName>
        <fullName evidence="3">Imidazolonepropionase</fullName>
    </submittedName>
</protein>
<dbReference type="Gene3D" id="3.20.20.140">
    <property type="entry name" value="Metal-dependent hydrolases"/>
    <property type="match status" value="1"/>
</dbReference>
<feature type="signal peptide" evidence="1">
    <location>
        <begin position="1"/>
        <end position="20"/>
    </location>
</feature>
<accession>A0A2X1B648</accession>
<dbReference type="Pfam" id="PF01979">
    <property type="entry name" value="Amidohydro_1"/>
    <property type="match status" value="1"/>
</dbReference>
<evidence type="ECO:0000313" key="4">
    <source>
        <dbReference type="Proteomes" id="UP000251186"/>
    </source>
</evidence>
<dbReference type="InterPro" id="IPR011059">
    <property type="entry name" value="Metal-dep_hydrolase_composite"/>
</dbReference>
<dbReference type="GO" id="GO:0016810">
    <property type="term" value="F:hydrolase activity, acting on carbon-nitrogen (but not peptide) bonds"/>
    <property type="evidence" value="ECO:0007669"/>
    <property type="project" value="InterPro"/>
</dbReference>
<gene>
    <name evidence="3" type="ORF">NCTC11166_00416</name>
</gene>
<dbReference type="InterPro" id="IPR051781">
    <property type="entry name" value="Metallo-dep_Hydrolase"/>
</dbReference>
<dbReference type="AlphaFoldDB" id="A0A2X1B648"/>
<dbReference type="InterPro" id="IPR057744">
    <property type="entry name" value="OTAase-like"/>
</dbReference>
<dbReference type="RefSeq" id="WP_112861563.1">
    <property type="nucleotide sequence ID" value="NZ_UAQP01000005.1"/>
</dbReference>
<organism evidence="3 4">
    <name type="scientific">Brevundimonas vesicularis</name>
    <name type="common">Pseudomonas vesicularis</name>
    <dbReference type="NCBI Taxonomy" id="41276"/>
    <lineage>
        <taxon>Bacteria</taxon>
        <taxon>Pseudomonadati</taxon>
        <taxon>Pseudomonadota</taxon>
        <taxon>Alphaproteobacteria</taxon>
        <taxon>Caulobacterales</taxon>
        <taxon>Caulobacteraceae</taxon>
        <taxon>Brevundimonas</taxon>
    </lineage>
</organism>
<dbReference type="InterPro" id="IPR032466">
    <property type="entry name" value="Metal_Hydrolase"/>
</dbReference>